<comment type="caution">
    <text evidence="2">The sequence shown here is derived from an EMBL/GenBank/DDBJ whole genome shotgun (WGS) entry which is preliminary data.</text>
</comment>
<dbReference type="Proteomes" id="UP000078428">
    <property type="component" value="Unassembled WGS sequence"/>
</dbReference>
<dbReference type="CDD" id="cd02440">
    <property type="entry name" value="AdoMet_MTases"/>
    <property type="match status" value="1"/>
</dbReference>
<dbReference type="GO" id="GO:0016740">
    <property type="term" value="F:transferase activity"/>
    <property type="evidence" value="ECO:0007669"/>
    <property type="project" value="UniProtKB-KW"/>
</dbReference>
<evidence type="ECO:0008006" key="4">
    <source>
        <dbReference type="Google" id="ProtNLM"/>
    </source>
</evidence>
<reference evidence="2 3" key="1">
    <citation type="submission" date="2016-04" db="EMBL/GenBank/DDBJ databases">
        <title>Draft genome sequence of freshwater magnetotactic bacteria Magnetospirillum marisnigri SP-1 and Magnetospirillum moscoviense BB-1.</title>
        <authorList>
            <person name="Koziaeva V."/>
            <person name="Dziuba M.V."/>
            <person name="Ivanov T.M."/>
            <person name="Kuznetsov B."/>
            <person name="Grouzdev D.S."/>
        </authorList>
    </citation>
    <scope>NUCLEOTIDE SEQUENCE [LARGE SCALE GENOMIC DNA]</scope>
    <source>
        <strain evidence="2 3">SP-1</strain>
    </source>
</reference>
<evidence type="ECO:0000313" key="3">
    <source>
        <dbReference type="Proteomes" id="UP000078428"/>
    </source>
</evidence>
<organism evidence="2 3">
    <name type="scientific">Paramagnetospirillum marisnigri</name>
    <dbReference type="NCBI Taxonomy" id="1285242"/>
    <lineage>
        <taxon>Bacteria</taxon>
        <taxon>Pseudomonadati</taxon>
        <taxon>Pseudomonadota</taxon>
        <taxon>Alphaproteobacteria</taxon>
        <taxon>Rhodospirillales</taxon>
        <taxon>Magnetospirillaceae</taxon>
        <taxon>Paramagnetospirillum</taxon>
    </lineage>
</organism>
<gene>
    <name evidence="2" type="ORF">A6A04_15820</name>
</gene>
<dbReference type="AlphaFoldDB" id="A0A178MTC0"/>
<protein>
    <recommendedName>
        <fullName evidence="4">Methyltransferase</fullName>
    </recommendedName>
</protein>
<name>A0A178MTC0_9PROT</name>
<dbReference type="Pfam" id="PF13489">
    <property type="entry name" value="Methyltransf_23"/>
    <property type="match status" value="1"/>
</dbReference>
<dbReference type="RefSeq" id="WP_068490845.1">
    <property type="nucleotide sequence ID" value="NZ_LWQT01000043.1"/>
</dbReference>
<dbReference type="PANTHER" id="PTHR43861">
    <property type="entry name" value="TRANS-ACONITATE 2-METHYLTRANSFERASE-RELATED"/>
    <property type="match status" value="1"/>
</dbReference>
<evidence type="ECO:0000313" key="2">
    <source>
        <dbReference type="EMBL" id="OAN52764.1"/>
    </source>
</evidence>
<keyword evidence="1" id="KW-0808">Transferase</keyword>
<sequence length="267" mass="29371">MVSCDICGGPLERVAVFDAPPPGEPVYGLPDYHRELWSCQRCRHVWNRHSLDLSRLYLGLYRQVGYGDLAQRFDTIMGLPPERSDNRLRVARVDAQARRLMAAAPGESPSLLDVGSGLAVFPAAMREAGWRVTALDPDAANAEHARARARVEAMVGDFFTAELGGRYDLVSLNRVLEHVVPMRQMLERARALLSARGVLYVEVPDGEAALADGGPGCEEFFVDHYGAFSMASLALLALAAGLRVEVMERCRDPSGKYTLYAFCRMLG</sequence>
<dbReference type="Gene3D" id="3.40.50.150">
    <property type="entry name" value="Vaccinia Virus protein VP39"/>
    <property type="match status" value="1"/>
</dbReference>
<dbReference type="PANTHER" id="PTHR43861:SF3">
    <property type="entry name" value="PUTATIVE (AFU_ORTHOLOGUE AFUA_2G14390)-RELATED"/>
    <property type="match status" value="1"/>
</dbReference>
<accession>A0A178MTC0</accession>
<dbReference type="InterPro" id="IPR029063">
    <property type="entry name" value="SAM-dependent_MTases_sf"/>
</dbReference>
<keyword evidence="3" id="KW-1185">Reference proteome</keyword>
<proteinExistence type="predicted"/>
<evidence type="ECO:0000256" key="1">
    <source>
        <dbReference type="ARBA" id="ARBA00022679"/>
    </source>
</evidence>
<dbReference type="OrthoDB" id="7856199at2"/>
<dbReference type="STRING" id="1285242.A6A04_15820"/>
<dbReference type="EMBL" id="LWQT01000043">
    <property type="protein sequence ID" value="OAN52764.1"/>
    <property type="molecule type" value="Genomic_DNA"/>
</dbReference>
<dbReference type="SUPFAM" id="SSF53335">
    <property type="entry name" value="S-adenosyl-L-methionine-dependent methyltransferases"/>
    <property type="match status" value="1"/>
</dbReference>